<keyword evidence="3" id="KW-1185">Reference proteome</keyword>
<accession>A0A0C2KFG9</accession>
<sequence>MMIVFMSFATIVSYSVMSLNNTVIISSQIYQQSDEMKMIRMFNKKVDTNCGKMELFFCQLVLLVIIIIRYPDSFGFSLRNKDGRNYMYCPYGF</sequence>
<protein>
    <submittedName>
        <fullName evidence="2">Uncharacterized protein</fullName>
    </submittedName>
</protein>
<evidence type="ECO:0000313" key="3">
    <source>
        <dbReference type="Proteomes" id="UP000031672"/>
    </source>
</evidence>
<dbReference type="AlphaFoldDB" id="A0A0C2KBM2"/>
<evidence type="ECO:0000256" key="1">
    <source>
        <dbReference type="SAM" id="Phobius"/>
    </source>
</evidence>
<keyword evidence="1" id="KW-0472">Membrane</keyword>
<gene>
    <name evidence="2" type="ORF">OJ16_06515</name>
</gene>
<dbReference type="EMBL" id="JTKH01000006">
    <property type="protein sequence ID" value="KII80933.1"/>
    <property type="molecule type" value="Genomic_DNA"/>
</dbReference>
<dbReference type="Proteomes" id="UP000031672">
    <property type="component" value="Unassembled WGS sequence"/>
</dbReference>
<comment type="caution">
    <text evidence="2">The sequence shown here is derived from an EMBL/GenBank/DDBJ whole genome shotgun (WGS) entry which is preliminary data.</text>
</comment>
<reference evidence="2 3" key="1">
    <citation type="submission" date="2014-11" db="EMBL/GenBank/DDBJ databases">
        <title>Draft Genome Sequence of Vibrio piscirenalis strains CECT 8603T and CECT 8604, two marine Gammaproteobacterium isolated from cultured gilthead sea bream (Sparus aurata).</title>
        <authorList>
            <person name="Arahal D.R."/>
            <person name="Rodrigo-Torres L."/>
            <person name="Lucena T."/>
            <person name="Pujalte M.J."/>
        </authorList>
    </citation>
    <scope>NUCLEOTIDE SEQUENCE [LARGE SCALE GENOMIC DNA]</scope>
    <source>
        <strain evidence="2 3">DCR 1-4-2</strain>
    </source>
</reference>
<organism evidence="2 3">
    <name type="scientific">Vibrio renipiscarius</name>
    <dbReference type="NCBI Taxonomy" id="1461322"/>
    <lineage>
        <taxon>Bacteria</taxon>
        <taxon>Pseudomonadati</taxon>
        <taxon>Pseudomonadota</taxon>
        <taxon>Gammaproteobacteria</taxon>
        <taxon>Vibrionales</taxon>
        <taxon>Vibrionaceae</taxon>
        <taxon>Vibrio</taxon>
    </lineage>
</organism>
<feature type="transmembrane region" description="Helical" evidence="1">
    <location>
        <begin position="6"/>
        <end position="30"/>
    </location>
</feature>
<keyword evidence="1" id="KW-1133">Transmembrane helix</keyword>
<feature type="transmembrane region" description="Helical" evidence="1">
    <location>
        <begin position="51"/>
        <end position="70"/>
    </location>
</feature>
<proteinExistence type="predicted"/>
<keyword evidence="1" id="KW-0812">Transmembrane</keyword>
<evidence type="ECO:0000313" key="2">
    <source>
        <dbReference type="EMBL" id="KII80933.1"/>
    </source>
</evidence>
<name>A0A0C2KBM2_9VIBR</name>
<accession>A0A0C2KBM2</accession>